<name>A0A0X8JRF3_9BACT</name>
<keyword evidence="10" id="KW-0560">Oxidoreductase</keyword>
<dbReference type="RefSeq" id="WP_066606113.1">
    <property type="nucleotide sequence ID" value="NZ_CP014230.1"/>
</dbReference>
<feature type="binding site" evidence="13">
    <location>
        <position position="127"/>
    </location>
    <ligand>
        <name>D-threo-isocitrate</name>
        <dbReference type="ChEBI" id="CHEBI:15562"/>
    </ligand>
</feature>
<keyword evidence="5" id="KW-0329">Glyoxylate bypass</keyword>
<keyword evidence="8 15" id="KW-0460">Magnesium</keyword>
<dbReference type="SMART" id="SM01329">
    <property type="entry name" value="Iso_dh"/>
    <property type="match status" value="1"/>
</dbReference>
<feature type="binding site" evidence="13">
    <location>
        <position position="89"/>
    </location>
    <ligand>
        <name>D-threo-isocitrate</name>
        <dbReference type="ChEBI" id="CHEBI:15562"/>
    </ligand>
</feature>
<evidence type="ECO:0000256" key="15">
    <source>
        <dbReference type="PIRSR" id="PIRSR604439-3"/>
    </source>
</evidence>
<feature type="modified residue" description="N6-succinyllysine" evidence="17">
    <location>
        <position position="74"/>
    </location>
</feature>
<dbReference type="NCBIfam" id="NF005425">
    <property type="entry name" value="PRK07006.1"/>
    <property type="match status" value="1"/>
</dbReference>
<evidence type="ECO:0000313" key="20">
    <source>
        <dbReference type="Proteomes" id="UP000063964"/>
    </source>
</evidence>
<feature type="domain" description="Isopropylmalate dehydrogenase-like" evidence="18">
    <location>
        <begin position="4"/>
        <end position="378"/>
    </location>
</feature>
<dbReference type="GO" id="GO:0004450">
    <property type="term" value="F:isocitrate dehydrogenase (NADP+) activity"/>
    <property type="evidence" value="ECO:0007669"/>
    <property type="project" value="UniProtKB-EC"/>
</dbReference>
<dbReference type="PANTHER" id="PTHR43504:SF1">
    <property type="entry name" value="ISOCITRATE DEHYDROGENASE [NADP]"/>
    <property type="match status" value="1"/>
</dbReference>
<evidence type="ECO:0000256" key="3">
    <source>
        <dbReference type="ARBA" id="ARBA00011738"/>
    </source>
</evidence>
<dbReference type="EC" id="1.1.1.42" evidence="4"/>
<evidence type="ECO:0000259" key="18">
    <source>
        <dbReference type="SMART" id="SM01329"/>
    </source>
</evidence>
<accession>A0A0X8JRF3</accession>
<evidence type="ECO:0000256" key="10">
    <source>
        <dbReference type="ARBA" id="ARBA00023002"/>
    </source>
</evidence>
<evidence type="ECO:0000256" key="4">
    <source>
        <dbReference type="ARBA" id="ARBA00013013"/>
    </source>
</evidence>
<evidence type="ECO:0000256" key="13">
    <source>
        <dbReference type="PIRSR" id="PIRSR604439-1"/>
    </source>
</evidence>
<feature type="binding site" evidence="13">
    <location>
        <position position="87"/>
    </location>
    <ligand>
        <name>D-threo-isocitrate</name>
        <dbReference type="ChEBI" id="CHEBI:15562"/>
    </ligand>
</feature>
<dbReference type="AlphaFoldDB" id="A0A0X8JRF3"/>
<comment type="similarity">
    <text evidence="2">Belongs to the isocitrate and isopropylmalate dehydrogenases family.</text>
</comment>
<dbReference type="Pfam" id="PF00180">
    <property type="entry name" value="Iso_dh"/>
    <property type="match status" value="1"/>
</dbReference>
<dbReference type="SUPFAM" id="SSF53659">
    <property type="entry name" value="Isocitrate/Isopropylmalate dehydrogenase-like"/>
    <property type="match status" value="1"/>
</dbReference>
<dbReference type="OrthoDB" id="9806254at2"/>
<feature type="modified residue" description="N6-acetyllysine" evidence="17">
    <location>
        <position position="116"/>
    </location>
</feature>
<feature type="site" description="Critical for catalysis" evidence="16">
    <location>
        <position position="201"/>
    </location>
</feature>
<protein>
    <recommendedName>
        <fullName evidence="4">isocitrate dehydrogenase (NADP(+))</fullName>
        <ecNumber evidence="4">1.1.1.42</ecNumber>
    </recommendedName>
</protein>
<dbReference type="EMBL" id="CP014230">
    <property type="protein sequence ID" value="AMD93163.1"/>
    <property type="molecule type" value="Genomic_DNA"/>
</dbReference>
<feature type="modified residue" description="Phosphoserine" evidence="17">
    <location>
        <position position="87"/>
    </location>
</feature>
<evidence type="ECO:0000256" key="17">
    <source>
        <dbReference type="PIRSR" id="PIRSR604439-5"/>
    </source>
</evidence>
<sequence length="383" mass="42001">MRRKVFFIEGDGIGKEIWKAGRPVLDRALELASGGELQLEWVELLAGKKAFAETGSYLPQETIDILKNADLAMKGPLETPVGKGFRSLNVTLRQTLDLFACIRPVQYFEGIESPVKHPERVNMVVFRENTEDVYAGIEWAADSKEAKRLLTFLRDEMGVCLDERSGVGLKPMTANGSKRLIRKAIQFALDQRRQSVTLVHKGNIMKFTEGAFRNWGYELAAEEFAGQVICEGGDCCPPGKLVLKDRIADAMFQEVLIRPEQYDVVATPNLNGDYLSDALAAQVGGLGLAPGVNMSSRLAFFEPTHGTAPSIADKDLANPGSLVLSGALMFDHLGWHEAANRVRSAVGRAIALKKVTIDLATQIDGASKVGCKEFGETLMRFLE</sequence>
<organism evidence="19 20">
    <name type="scientific">Desulfomicrobium orale DSM 12838</name>
    <dbReference type="NCBI Taxonomy" id="888061"/>
    <lineage>
        <taxon>Bacteria</taxon>
        <taxon>Pseudomonadati</taxon>
        <taxon>Thermodesulfobacteriota</taxon>
        <taxon>Desulfovibrionia</taxon>
        <taxon>Desulfovibrionales</taxon>
        <taxon>Desulfomicrobiaceae</taxon>
        <taxon>Desulfomicrobium</taxon>
    </lineage>
</organism>
<dbReference type="InterPro" id="IPR004439">
    <property type="entry name" value="Isocitrate_DH_NADP_dimer_prok"/>
</dbReference>
<evidence type="ECO:0000256" key="5">
    <source>
        <dbReference type="ARBA" id="ARBA00022435"/>
    </source>
</evidence>
<proteinExistence type="inferred from homology"/>
<feature type="binding site" evidence="15">
    <location>
        <position position="273"/>
    </location>
    <ligand>
        <name>Mg(2+)</name>
        <dbReference type="ChEBI" id="CHEBI:18420"/>
    </ligand>
</feature>
<dbReference type="Proteomes" id="UP000063964">
    <property type="component" value="Chromosome"/>
</dbReference>
<dbReference type="PROSITE" id="PS00470">
    <property type="entry name" value="IDH_IMDH"/>
    <property type="match status" value="1"/>
</dbReference>
<dbReference type="GO" id="GO:0051287">
    <property type="term" value="F:NAD binding"/>
    <property type="evidence" value="ECO:0007669"/>
    <property type="project" value="InterPro"/>
</dbReference>
<keyword evidence="20" id="KW-1185">Reference proteome</keyword>
<comment type="subunit">
    <text evidence="3">Homodimer.</text>
</comment>
<dbReference type="GO" id="GO:0006099">
    <property type="term" value="P:tricarboxylic acid cycle"/>
    <property type="evidence" value="ECO:0007669"/>
    <property type="project" value="UniProtKB-KW"/>
</dbReference>
<evidence type="ECO:0000256" key="6">
    <source>
        <dbReference type="ARBA" id="ARBA00022532"/>
    </source>
</evidence>
<evidence type="ECO:0000256" key="2">
    <source>
        <dbReference type="ARBA" id="ARBA00007769"/>
    </source>
</evidence>
<dbReference type="PANTHER" id="PTHR43504">
    <property type="entry name" value="ISOCITRATE DEHYDROGENASE [NADP]"/>
    <property type="match status" value="1"/>
</dbReference>
<dbReference type="InterPro" id="IPR019818">
    <property type="entry name" value="IsoCit/isopropylmalate_DH_CS"/>
</dbReference>
<comment type="cofactor">
    <cofactor evidence="15">
        <name>Mg(2+)</name>
        <dbReference type="ChEBI" id="CHEBI:18420"/>
    </cofactor>
    <cofactor evidence="15">
        <name>Mn(2+)</name>
        <dbReference type="ChEBI" id="CHEBI:29035"/>
    </cofactor>
    <text evidence="15">Binds 1 Mg(2+) or Mn(2+) ion per subunit.</text>
</comment>
<feature type="binding site" evidence="13">
    <location>
        <position position="103"/>
    </location>
    <ligand>
        <name>D-threo-isocitrate</name>
        <dbReference type="ChEBI" id="CHEBI:15562"/>
    </ligand>
</feature>
<gene>
    <name evidence="19" type="ORF">AXF15_08670</name>
</gene>
<feature type="binding site" evidence="13">
    <location>
        <position position="93"/>
    </location>
    <ligand>
        <name>D-threo-isocitrate</name>
        <dbReference type="ChEBI" id="CHEBI:15562"/>
    </ligand>
</feature>
<evidence type="ECO:0000256" key="1">
    <source>
        <dbReference type="ARBA" id="ARBA00001936"/>
    </source>
</evidence>
<reference evidence="20" key="1">
    <citation type="submission" date="2016-02" db="EMBL/GenBank/DDBJ databases">
        <authorList>
            <person name="Holder M.E."/>
            <person name="Ajami N.J."/>
            <person name="Petrosino J.F."/>
        </authorList>
    </citation>
    <scope>NUCLEOTIDE SEQUENCE [LARGE SCALE GENOMIC DNA]</scope>
    <source>
        <strain evidence="20">DSM 12838</strain>
    </source>
</reference>
<keyword evidence="11 15" id="KW-0464">Manganese</keyword>
<evidence type="ECO:0000256" key="7">
    <source>
        <dbReference type="ARBA" id="ARBA00022723"/>
    </source>
</evidence>
<keyword evidence="7" id="KW-0479">Metal-binding</keyword>
<dbReference type="GO" id="GO:0006097">
    <property type="term" value="P:glyoxylate cycle"/>
    <property type="evidence" value="ECO:0007669"/>
    <property type="project" value="UniProtKB-KW"/>
</dbReference>
<evidence type="ECO:0000256" key="9">
    <source>
        <dbReference type="ARBA" id="ARBA00022857"/>
    </source>
</evidence>
<evidence type="ECO:0000256" key="8">
    <source>
        <dbReference type="ARBA" id="ARBA00022842"/>
    </source>
</evidence>
<comment type="catalytic activity">
    <reaction evidence="12">
        <text>D-threo-isocitrate + NADP(+) = 2-oxoglutarate + CO2 + NADPH</text>
        <dbReference type="Rhea" id="RHEA:19629"/>
        <dbReference type="ChEBI" id="CHEBI:15562"/>
        <dbReference type="ChEBI" id="CHEBI:16526"/>
        <dbReference type="ChEBI" id="CHEBI:16810"/>
        <dbReference type="ChEBI" id="CHEBI:57783"/>
        <dbReference type="ChEBI" id="CHEBI:58349"/>
        <dbReference type="EC" id="1.1.1.42"/>
    </reaction>
</comment>
<dbReference type="GO" id="GO:0000287">
    <property type="term" value="F:magnesium ion binding"/>
    <property type="evidence" value="ECO:0007669"/>
    <property type="project" value="InterPro"/>
</dbReference>
<feature type="binding site" evidence="14">
    <location>
        <position position="318"/>
    </location>
    <ligand>
        <name>NADP(+)</name>
        <dbReference type="ChEBI" id="CHEBI:58349"/>
    </ligand>
</feature>
<dbReference type="STRING" id="888061.AXF15_08670"/>
<evidence type="ECO:0000256" key="12">
    <source>
        <dbReference type="ARBA" id="ARBA00023554"/>
    </source>
</evidence>
<evidence type="ECO:0000256" key="16">
    <source>
        <dbReference type="PIRSR" id="PIRSR604439-4"/>
    </source>
</evidence>
<comment type="cofactor">
    <cofactor evidence="1">
        <name>Mn(2+)</name>
        <dbReference type="ChEBI" id="CHEBI:29035"/>
    </cofactor>
</comment>
<evidence type="ECO:0000256" key="11">
    <source>
        <dbReference type="ARBA" id="ARBA00023211"/>
    </source>
</evidence>
<evidence type="ECO:0000313" key="19">
    <source>
        <dbReference type="EMBL" id="AMD93163.1"/>
    </source>
</evidence>
<keyword evidence="9 14" id="KW-0521">NADP</keyword>
<feature type="site" description="Critical for catalysis" evidence="16">
    <location>
        <position position="134"/>
    </location>
</feature>
<evidence type="ECO:0000256" key="14">
    <source>
        <dbReference type="PIRSR" id="PIRSR604439-2"/>
    </source>
</evidence>
<dbReference type="KEGG" id="doa:AXF15_08670"/>
<keyword evidence="6" id="KW-0816">Tricarboxylic acid cycle</keyword>
<dbReference type="InterPro" id="IPR024084">
    <property type="entry name" value="IsoPropMal-DH-like_dom"/>
</dbReference>
<dbReference type="Gene3D" id="3.40.718.10">
    <property type="entry name" value="Isopropylmalate Dehydrogenase"/>
    <property type="match status" value="1"/>
</dbReference>